<dbReference type="GeneID" id="54402766"/>
<name>A0A6A6AM49_9PLEO</name>
<reference evidence="2" key="1">
    <citation type="journal article" date="2020" name="Stud. Mycol.">
        <title>101 Dothideomycetes genomes: a test case for predicting lifestyles and emergence of pathogens.</title>
        <authorList>
            <person name="Haridas S."/>
            <person name="Albert R."/>
            <person name="Binder M."/>
            <person name="Bloem J."/>
            <person name="Labutti K."/>
            <person name="Salamov A."/>
            <person name="Andreopoulos B."/>
            <person name="Baker S."/>
            <person name="Barry K."/>
            <person name="Bills G."/>
            <person name="Bluhm B."/>
            <person name="Cannon C."/>
            <person name="Castanera R."/>
            <person name="Culley D."/>
            <person name="Daum C."/>
            <person name="Ezra D."/>
            <person name="Gonzalez J."/>
            <person name="Henrissat B."/>
            <person name="Kuo A."/>
            <person name="Liang C."/>
            <person name="Lipzen A."/>
            <person name="Lutzoni F."/>
            <person name="Magnuson J."/>
            <person name="Mondo S."/>
            <person name="Nolan M."/>
            <person name="Ohm R."/>
            <person name="Pangilinan J."/>
            <person name="Park H.-J."/>
            <person name="Ramirez L."/>
            <person name="Alfaro M."/>
            <person name="Sun H."/>
            <person name="Tritt A."/>
            <person name="Yoshinaga Y."/>
            <person name="Zwiers L.-H."/>
            <person name="Turgeon B."/>
            <person name="Goodwin S."/>
            <person name="Spatafora J."/>
            <person name="Crous P."/>
            <person name="Grigoriev I."/>
        </authorList>
    </citation>
    <scope>NUCLEOTIDE SEQUENCE</scope>
    <source>
        <strain evidence="2">CBS 119687</strain>
    </source>
</reference>
<evidence type="ECO:0000313" key="2">
    <source>
        <dbReference type="EMBL" id="KAF2132870.1"/>
    </source>
</evidence>
<proteinExistence type="predicted"/>
<keyword evidence="3" id="KW-1185">Reference proteome</keyword>
<dbReference type="AlphaFoldDB" id="A0A6A6AM49"/>
<sequence>MIVKRFVHLTLSHVYCDDVVQGHAMNEEAFTMTETVWVFLINHSRTQRLSVLVSRTSRSKWMIRMIREHMLMSRFQACEPRPRCGKRGEGALIRPRAPTTLGVRDQTRLMTRPGTRTLYPRLAIKILSVTLLLRVFLHLLSYNSFPAIFSPRSFQPRSTLRRHQRGRAPDVSKPASLHRVSS</sequence>
<organism evidence="2 3">
    <name type="scientific">Dothidotthia symphoricarpi CBS 119687</name>
    <dbReference type="NCBI Taxonomy" id="1392245"/>
    <lineage>
        <taxon>Eukaryota</taxon>
        <taxon>Fungi</taxon>
        <taxon>Dikarya</taxon>
        <taxon>Ascomycota</taxon>
        <taxon>Pezizomycotina</taxon>
        <taxon>Dothideomycetes</taxon>
        <taxon>Pleosporomycetidae</taxon>
        <taxon>Pleosporales</taxon>
        <taxon>Dothidotthiaceae</taxon>
        <taxon>Dothidotthia</taxon>
    </lineage>
</organism>
<feature type="region of interest" description="Disordered" evidence="1">
    <location>
        <begin position="157"/>
        <end position="182"/>
    </location>
</feature>
<dbReference type="EMBL" id="ML977500">
    <property type="protein sequence ID" value="KAF2132870.1"/>
    <property type="molecule type" value="Genomic_DNA"/>
</dbReference>
<evidence type="ECO:0000256" key="1">
    <source>
        <dbReference type="SAM" id="MobiDB-lite"/>
    </source>
</evidence>
<dbReference type="RefSeq" id="XP_033527257.1">
    <property type="nucleotide sequence ID" value="XM_033662334.1"/>
</dbReference>
<evidence type="ECO:0000313" key="3">
    <source>
        <dbReference type="Proteomes" id="UP000799771"/>
    </source>
</evidence>
<accession>A0A6A6AM49</accession>
<gene>
    <name evidence="2" type="ORF">P153DRAFT_175549</name>
</gene>
<protein>
    <submittedName>
        <fullName evidence="2">Uncharacterized protein</fullName>
    </submittedName>
</protein>
<dbReference type="Proteomes" id="UP000799771">
    <property type="component" value="Unassembled WGS sequence"/>
</dbReference>